<organism evidence="2">
    <name type="scientific">Coccidioides posadasii (strain RMSCC 757 / Silveira)</name>
    <name type="common">Valley fever fungus</name>
    <dbReference type="NCBI Taxonomy" id="443226"/>
    <lineage>
        <taxon>Eukaryota</taxon>
        <taxon>Fungi</taxon>
        <taxon>Dikarya</taxon>
        <taxon>Ascomycota</taxon>
        <taxon>Pezizomycotina</taxon>
        <taxon>Eurotiomycetes</taxon>
        <taxon>Eurotiomycetidae</taxon>
        <taxon>Onygenales</taxon>
        <taxon>Onygenaceae</taxon>
        <taxon>Coccidioides</taxon>
    </lineage>
</organism>
<keyword evidence="2" id="KW-1185">Reference proteome</keyword>
<reference evidence="2" key="2">
    <citation type="submission" date="2010-03" db="EMBL/GenBank/DDBJ databases">
        <title>The genome sequence of Coccidioides posadasii strain Silveira.</title>
        <authorList>
            <consortium name="The Broad Institute Genome Sequencing Center for Infectious Disease"/>
            <person name="Neafsey D."/>
            <person name="Orbach M."/>
            <person name="Henn M.R."/>
            <person name="Cole G.T."/>
            <person name="Galgiani J."/>
            <person name="Gardner M.J."/>
            <person name="Kirkland T.N."/>
            <person name="Taylor J.W."/>
            <person name="Young S.K."/>
            <person name="Zeng Q."/>
            <person name="Koehrsen M."/>
            <person name="Alvarado L."/>
            <person name="Berlin A."/>
            <person name="Borenstein D."/>
            <person name="Chapman S.B."/>
            <person name="Chen Z."/>
            <person name="Engels R."/>
            <person name="Freedman E."/>
            <person name="Gellesch M."/>
            <person name="Goldberg J."/>
            <person name="Griggs A."/>
            <person name="Gujja S."/>
            <person name="Heilman E."/>
            <person name="Heiman D."/>
            <person name="Howarth C."/>
            <person name="Jen D."/>
            <person name="Larson L."/>
            <person name="Mehta T."/>
            <person name="Neiman D."/>
            <person name="Park D."/>
            <person name="Pearson M."/>
            <person name="Richards J."/>
            <person name="Roberts A."/>
            <person name="Saif S."/>
            <person name="Shea T."/>
            <person name="Shenoy N."/>
            <person name="Sisk P."/>
            <person name="Stolte C."/>
            <person name="Sykes S."/>
            <person name="Walk T."/>
            <person name="White J."/>
            <person name="Yandava C."/>
            <person name="Haas B."/>
            <person name="Nusbaum C."/>
            <person name="Birren B."/>
        </authorList>
    </citation>
    <scope>NUCLEOTIDE SEQUENCE [LARGE SCALE GENOMIC DNA]</scope>
    <source>
        <strain evidence="2">RMSCC 757 / Silveira</strain>
    </source>
</reference>
<dbReference type="Proteomes" id="UP000002497">
    <property type="component" value="Unassembled WGS sequence"/>
</dbReference>
<reference evidence="2" key="1">
    <citation type="journal article" date="2010" name="Genome Res.">
        <title>Population genomic sequencing of Coccidioides fungi reveals recent hybridization and transposon control.</title>
        <authorList>
            <person name="Neafsey D.E."/>
            <person name="Barker B.M."/>
            <person name="Sharpton T.J."/>
            <person name="Stajich J.E."/>
            <person name="Park D.J."/>
            <person name="Whiston E."/>
            <person name="Hung C.-Y."/>
            <person name="McMahan C."/>
            <person name="White J."/>
            <person name="Sykes S."/>
            <person name="Heiman D."/>
            <person name="Young S."/>
            <person name="Zeng Q."/>
            <person name="Abouelleil A."/>
            <person name="Aftuck L."/>
            <person name="Bessette D."/>
            <person name="Brown A."/>
            <person name="FitzGerald M."/>
            <person name="Lui A."/>
            <person name="Macdonald J.P."/>
            <person name="Priest M."/>
            <person name="Orbach M.J."/>
            <person name="Galgiani J.N."/>
            <person name="Kirkland T.N."/>
            <person name="Cole G.T."/>
            <person name="Birren B.W."/>
            <person name="Henn M.R."/>
            <person name="Taylor J.W."/>
            <person name="Rounsley S.D."/>
        </authorList>
    </citation>
    <scope>NUCLEOTIDE SEQUENCE [LARGE SCALE GENOMIC DNA]</scope>
    <source>
        <strain evidence="2">RMSCC 757 / Silveira</strain>
    </source>
</reference>
<dbReference type="EMBL" id="GL636500">
    <property type="protein sequence ID" value="EFW15687.1"/>
    <property type="molecule type" value="Genomic_DNA"/>
</dbReference>
<dbReference type="HOGENOM" id="CLU_2704632_0_0_1"/>
<name>E9DDG2_COCPS</name>
<accession>E9DDG2</accession>
<evidence type="ECO:0000313" key="1">
    <source>
        <dbReference type="EMBL" id="EFW15687.1"/>
    </source>
</evidence>
<protein>
    <submittedName>
        <fullName evidence="1">Uncharacterized protein</fullName>
    </submittedName>
</protein>
<proteinExistence type="predicted"/>
<sequence>MQIPPSFREIFAHPCCVFLDVHRWVEIHNIPHFRIAVAVELKVVELTKVTGQREKLAVFMTFASMNSPMFNIS</sequence>
<gene>
    <name evidence="1" type="ORF">CPSG_08124</name>
</gene>
<dbReference type="VEuPathDB" id="FungiDB:CPSG_08124"/>
<dbReference type="AlphaFoldDB" id="E9DDG2"/>
<evidence type="ECO:0000313" key="2">
    <source>
        <dbReference type="Proteomes" id="UP000002497"/>
    </source>
</evidence>